<evidence type="ECO:0000313" key="1">
    <source>
        <dbReference type="EMBL" id="OAF99803.1"/>
    </source>
</evidence>
<dbReference type="InParanoid" id="A0A177BWD7"/>
<keyword evidence="2" id="KW-1185">Reference proteome</keyword>
<accession>A0A177BWD7</accession>
<protein>
    <submittedName>
        <fullName evidence="1">Uncharacterized protein</fullName>
    </submittedName>
</protein>
<dbReference type="AlphaFoldDB" id="A0A177BWD7"/>
<proteinExistence type="predicted"/>
<sequence length="150" mass="16646">MSSPAWVQNTRGRVAHRLASHCGGCGVTAIEYITEANRGAAEVNRTSVYTRYLLAIKRACREPSLFHLDSVIFQQPIMPRNTTNSHCRQQIPPVGQNLVQTPNMWNETGPLPCESDHVAFFQSHVHLRPDASGKAKANMAPSGWPGKAWR</sequence>
<dbReference type="GeneID" id="28769476"/>
<reference evidence="1 2" key="1">
    <citation type="submission" date="2016-05" db="EMBL/GenBank/DDBJ databases">
        <title>Comparative analysis of secretome profiles of manganese(II)-oxidizing ascomycete fungi.</title>
        <authorList>
            <consortium name="DOE Joint Genome Institute"/>
            <person name="Zeiner C.A."/>
            <person name="Purvine S.O."/>
            <person name="Zink E.M."/>
            <person name="Wu S."/>
            <person name="Pasa-Tolic L."/>
            <person name="Chaput D.L."/>
            <person name="Haridas S."/>
            <person name="Grigoriev I.V."/>
            <person name="Santelli C.M."/>
            <person name="Hansel C.M."/>
        </authorList>
    </citation>
    <scope>NUCLEOTIDE SEQUENCE [LARGE SCALE GENOMIC DNA]</scope>
    <source>
        <strain evidence="1 2">AP3s5-JAC2a</strain>
    </source>
</reference>
<dbReference type="RefSeq" id="XP_018030169.1">
    <property type="nucleotide sequence ID" value="XM_018185990.1"/>
</dbReference>
<name>A0A177BWD7_9PLEO</name>
<dbReference type="Proteomes" id="UP000077069">
    <property type="component" value="Unassembled WGS sequence"/>
</dbReference>
<evidence type="ECO:0000313" key="2">
    <source>
        <dbReference type="Proteomes" id="UP000077069"/>
    </source>
</evidence>
<gene>
    <name evidence="1" type="ORF">CC84DRAFT_383300</name>
</gene>
<organism evidence="1 2">
    <name type="scientific">Paraphaeosphaeria sporulosa</name>
    <dbReference type="NCBI Taxonomy" id="1460663"/>
    <lineage>
        <taxon>Eukaryota</taxon>
        <taxon>Fungi</taxon>
        <taxon>Dikarya</taxon>
        <taxon>Ascomycota</taxon>
        <taxon>Pezizomycotina</taxon>
        <taxon>Dothideomycetes</taxon>
        <taxon>Pleosporomycetidae</taxon>
        <taxon>Pleosporales</taxon>
        <taxon>Massarineae</taxon>
        <taxon>Didymosphaeriaceae</taxon>
        <taxon>Paraphaeosphaeria</taxon>
    </lineage>
</organism>
<dbReference type="EMBL" id="KV441561">
    <property type="protein sequence ID" value="OAF99803.1"/>
    <property type="molecule type" value="Genomic_DNA"/>
</dbReference>